<accession>A0A4C2A8H3</accession>
<organism evidence="2 3">
    <name type="scientific">Eumeta variegata</name>
    <name type="common">Bagworm moth</name>
    <name type="synonym">Eumeta japonica</name>
    <dbReference type="NCBI Taxonomy" id="151549"/>
    <lineage>
        <taxon>Eukaryota</taxon>
        <taxon>Metazoa</taxon>
        <taxon>Ecdysozoa</taxon>
        <taxon>Arthropoda</taxon>
        <taxon>Hexapoda</taxon>
        <taxon>Insecta</taxon>
        <taxon>Pterygota</taxon>
        <taxon>Neoptera</taxon>
        <taxon>Endopterygota</taxon>
        <taxon>Lepidoptera</taxon>
        <taxon>Glossata</taxon>
        <taxon>Ditrysia</taxon>
        <taxon>Tineoidea</taxon>
        <taxon>Psychidae</taxon>
        <taxon>Oiketicinae</taxon>
        <taxon>Eumeta</taxon>
    </lineage>
</organism>
<comment type="caution">
    <text evidence="2">The sequence shown here is derived from an EMBL/GenBank/DDBJ whole genome shotgun (WGS) entry which is preliminary data.</text>
</comment>
<gene>
    <name evidence="2" type="ORF">EVAR_67584_1</name>
</gene>
<evidence type="ECO:0000313" key="2">
    <source>
        <dbReference type="EMBL" id="GBP95187.1"/>
    </source>
</evidence>
<name>A0A4C2A8H3_EUMVA</name>
<dbReference type="AlphaFoldDB" id="A0A4C2A8H3"/>
<dbReference type="EMBL" id="BGZK01002595">
    <property type="protein sequence ID" value="GBP95187.1"/>
    <property type="molecule type" value="Genomic_DNA"/>
</dbReference>
<evidence type="ECO:0000256" key="1">
    <source>
        <dbReference type="SAM" id="MobiDB-lite"/>
    </source>
</evidence>
<feature type="compositionally biased region" description="Polar residues" evidence="1">
    <location>
        <begin position="51"/>
        <end position="63"/>
    </location>
</feature>
<evidence type="ECO:0000313" key="3">
    <source>
        <dbReference type="Proteomes" id="UP000299102"/>
    </source>
</evidence>
<dbReference type="Proteomes" id="UP000299102">
    <property type="component" value="Unassembled WGS sequence"/>
</dbReference>
<sequence length="102" mass="10679">MQVKLNRSICRYVKLRTGELGAAGGCIITGTYGSAPDADNGRRDQYKVIASGSNKPSQSSGGSQRARAAGPLDMGKQYGGMQIERPLSHLGSAASSKQDYGN</sequence>
<feature type="compositionally biased region" description="Polar residues" evidence="1">
    <location>
        <begin position="93"/>
        <end position="102"/>
    </location>
</feature>
<reference evidence="2 3" key="1">
    <citation type="journal article" date="2019" name="Commun. Biol.">
        <title>The bagworm genome reveals a unique fibroin gene that provides high tensile strength.</title>
        <authorList>
            <person name="Kono N."/>
            <person name="Nakamura H."/>
            <person name="Ohtoshi R."/>
            <person name="Tomita M."/>
            <person name="Numata K."/>
            <person name="Arakawa K."/>
        </authorList>
    </citation>
    <scope>NUCLEOTIDE SEQUENCE [LARGE SCALE GENOMIC DNA]</scope>
</reference>
<feature type="region of interest" description="Disordered" evidence="1">
    <location>
        <begin position="51"/>
        <end position="102"/>
    </location>
</feature>
<keyword evidence="3" id="KW-1185">Reference proteome</keyword>
<proteinExistence type="predicted"/>
<protein>
    <submittedName>
        <fullName evidence="2">Uncharacterized protein</fullName>
    </submittedName>
</protein>